<comment type="pathway">
    <text evidence="1 9">Amino-acid biosynthesis; L-arginine biosynthesis; N(2)-acetyl-L-ornithine from L-glutamate: step 2/4.</text>
</comment>
<evidence type="ECO:0000256" key="8">
    <source>
        <dbReference type="ARBA" id="ARBA00048141"/>
    </source>
</evidence>
<gene>
    <name evidence="9 11" type="primary">argB</name>
    <name evidence="11" type="ORF">GCM10009114_29700</name>
</gene>
<dbReference type="Proteomes" id="UP001500359">
    <property type="component" value="Unassembled WGS sequence"/>
</dbReference>
<keyword evidence="6 9" id="KW-0418">Kinase</keyword>
<sequence length="267" mass="27993">MNVLVVKVGGAFLDDTAIASAFFEAIRASQQQIVLVHGGGNAVERLFNDLKLPSEKIDGLRVTPKSQIQYVVGALAGTVNKQLCALAQQAKLNPVGLSLFDGNMTQATKVSPQLGNVGSVSCTDKRLLSTLLSADYLPIISSIGADKDGELLNVNADQAAVVIAKLLGSPLVLLSDVAGVLDDSKALIPQLTHQHISDLIDAGTIKDGMSVKVIAALDAANAIGQPVHIASWRNSQLLGSLADKQRAFAGTTIMPDKPLSKEERKAL</sequence>
<proteinExistence type="inferred from homology"/>
<dbReference type="Gene3D" id="3.40.1160.10">
    <property type="entry name" value="Acetylglutamate kinase-like"/>
    <property type="match status" value="1"/>
</dbReference>
<dbReference type="EMBL" id="BAAAFD010000009">
    <property type="protein sequence ID" value="GAA0858778.1"/>
    <property type="molecule type" value="Genomic_DNA"/>
</dbReference>
<evidence type="ECO:0000259" key="10">
    <source>
        <dbReference type="Pfam" id="PF00696"/>
    </source>
</evidence>
<comment type="caution">
    <text evidence="11">The sequence shown here is derived from an EMBL/GenBank/DDBJ whole genome shotgun (WGS) entry which is preliminary data.</text>
</comment>
<organism evidence="11 12">
    <name type="scientific">Aliiglaciecola litoralis</name>
    <dbReference type="NCBI Taxonomy" id="582857"/>
    <lineage>
        <taxon>Bacteria</taxon>
        <taxon>Pseudomonadati</taxon>
        <taxon>Pseudomonadota</taxon>
        <taxon>Gammaproteobacteria</taxon>
        <taxon>Alteromonadales</taxon>
        <taxon>Alteromonadaceae</taxon>
        <taxon>Aliiglaciecola</taxon>
    </lineage>
</organism>
<evidence type="ECO:0000256" key="6">
    <source>
        <dbReference type="ARBA" id="ARBA00022777"/>
    </source>
</evidence>
<protein>
    <recommendedName>
        <fullName evidence="9">Acetylglutamate kinase</fullName>
        <ecNumber evidence="9">2.7.2.8</ecNumber>
    </recommendedName>
    <alternativeName>
        <fullName evidence="9">N-acetyl-L-glutamate 5-phosphotransferase</fullName>
    </alternativeName>
    <alternativeName>
        <fullName evidence="9">NAG kinase</fullName>
        <shortName evidence="9">NAGK</shortName>
    </alternativeName>
</protein>
<evidence type="ECO:0000256" key="7">
    <source>
        <dbReference type="ARBA" id="ARBA00022840"/>
    </source>
</evidence>
<dbReference type="PANTHER" id="PTHR23342:SF0">
    <property type="entry name" value="N-ACETYLGLUTAMATE SYNTHASE, MITOCHONDRIAL"/>
    <property type="match status" value="1"/>
</dbReference>
<dbReference type="Pfam" id="PF00696">
    <property type="entry name" value="AA_kinase"/>
    <property type="match status" value="1"/>
</dbReference>
<evidence type="ECO:0000313" key="12">
    <source>
        <dbReference type="Proteomes" id="UP001500359"/>
    </source>
</evidence>
<dbReference type="InterPro" id="IPR001048">
    <property type="entry name" value="Asp/Glu/Uridylate_kinase"/>
</dbReference>
<dbReference type="InterPro" id="IPR004662">
    <property type="entry name" value="AcgluKinase_fam"/>
</dbReference>
<keyword evidence="5 9" id="KW-0547">Nucleotide-binding</keyword>
<dbReference type="GO" id="GO:0016301">
    <property type="term" value="F:kinase activity"/>
    <property type="evidence" value="ECO:0007669"/>
    <property type="project" value="UniProtKB-KW"/>
</dbReference>
<feature type="site" description="Transition state stabilizer" evidence="9">
    <location>
        <position position="212"/>
    </location>
</feature>
<reference evidence="12" key="1">
    <citation type="journal article" date="2019" name="Int. J. Syst. Evol. Microbiol.">
        <title>The Global Catalogue of Microorganisms (GCM) 10K type strain sequencing project: providing services to taxonomists for standard genome sequencing and annotation.</title>
        <authorList>
            <consortium name="The Broad Institute Genomics Platform"/>
            <consortium name="The Broad Institute Genome Sequencing Center for Infectious Disease"/>
            <person name="Wu L."/>
            <person name="Ma J."/>
        </authorList>
    </citation>
    <scope>NUCLEOTIDE SEQUENCE [LARGE SCALE GENOMIC DNA]</scope>
    <source>
        <strain evidence="12">JCM 15896</strain>
    </source>
</reference>
<keyword evidence="4 9" id="KW-0808">Transferase</keyword>
<name>A0ABP3WZ55_9ALTE</name>
<comment type="function">
    <text evidence="9">Catalyzes the ATP-dependent phosphorylation of N-acetyl-L-glutamate.</text>
</comment>
<keyword evidence="7 9" id="KW-0067">ATP-binding</keyword>
<evidence type="ECO:0000256" key="5">
    <source>
        <dbReference type="ARBA" id="ARBA00022741"/>
    </source>
</evidence>
<dbReference type="InterPro" id="IPR036393">
    <property type="entry name" value="AceGlu_kinase-like_sf"/>
</dbReference>
<evidence type="ECO:0000256" key="1">
    <source>
        <dbReference type="ARBA" id="ARBA00004828"/>
    </source>
</evidence>
<comment type="catalytic activity">
    <reaction evidence="8 9">
        <text>N-acetyl-L-glutamate + ATP = N-acetyl-L-glutamyl 5-phosphate + ADP</text>
        <dbReference type="Rhea" id="RHEA:14629"/>
        <dbReference type="ChEBI" id="CHEBI:30616"/>
        <dbReference type="ChEBI" id="CHEBI:44337"/>
        <dbReference type="ChEBI" id="CHEBI:57936"/>
        <dbReference type="ChEBI" id="CHEBI:456216"/>
        <dbReference type="EC" id="2.7.2.8"/>
    </reaction>
</comment>
<dbReference type="NCBIfam" id="TIGR00761">
    <property type="entry name" value="argB"/>
    <property type="match status" value="1"/>
</dbReference>
<evidence type="ECO:0000256" key="2">
    <source>
        <dbReference type="ARBA" id="ARBA00022571"/>
    </source>
</evidence>
<dbReference type="EC" id="2.7.2.8" evidence="9"/>
<evidence type="ECO:0000256" key="9">
    <source>
        <dbReference type="HAMAP-Rule" id="MF_00082"/>
    </source>
</evidence>
<feature type="binding site" evidence="9">
    <location>
        <position position="153"/>
    </location>
    <ligand>
        <name>substrate</name>
    </ligand>
</feature>
<comment type="subcellular location">
    <subcellularLocation>
        <location evidence="9">Cytoplasm</location>
    </subcellularLocation>
</comment>
<evidence type="ECO:0000256" key="3">
    <source>
        <dbReference type="ARBA" id="ARBA00022605"/>
    </source>
</evidence>
<feature type="site" description="Transition state stabilizer" evidence="9">
    <location>
        <position position="7"/>
    </location>
</feature>
<feature type="binding site" evidence="9">
    <location>
        <position position="61"/>
    </location>
    <ligand>
        <name>substrate</name>
    </ligand>
</feature>
<keyword evidence="12" id="KW-1185">Reference proteome</keyword>
<keyword evidence="3 9" id="KW-0028">Amino-acid biosynthesis</keyword>
<dbReference type="RefSeq" id="WP_343861349.1">
    <property type="nucleotide sequence ID" value="NZ_BAAAFD010000009.1"/>
</dbReference>
<comment type="similarity">
    <text evidence="9">Belongs to the acetylglutamate kinase family. ArgB subfamily.</text>
</comment>
<dbReference type="InterPro" id="IPR037528">
    <property type="entry name" value="ArgB"/>
</dbReference>
<dbReference type="PIRSF" id="PIRSF000728">
    <property type="entry name" value="NAGK"/>
    <property type="match status" value="1"/>
</dbReference>
<dbReference type="PANTHER" id="PTHR23342">
    <property type="entry name" value="N-ACETYLGLUTAMATE SYNTHASE"/>
    <property type="match status" value="1"/>
</dbReference>
<feature type="domain" description="Aspartate/glutamate/uridylate kinase" evidence="10">
    <location>
        <begin position="3"/>
        <end position="231"/>
    </location>
</feature>
<keyword evidence="2 9" id="KW-0055">Arginine biosynthesis</keyword>
<feature type="binding site" evidence="9">
    <location>
        <begin position="39"/>
        <end position="40"/>
    </location>
    <ligand>
        <name>substrate</name>
    </ligand>
</feature>
<dbReference type="HAMAP" id="MF_00082">
    <property type="entry name" value="ArgB"/>
    <property type="match status" value="1"/>
</dbReference>
<evidence type="ECO:0000313" key="11">
    <source>
        <dbReference type="EMBL" id="GAA0858778.1"/>
    </source>
</evidence>
<accession>A0ABP3WZ55</accession>
<dbReference type="SUPFAM" id="SSF53633">
    <property type="entry name" value="Carbamate kinase-like"/>
    <property type="match status" value="1"/>
</dbReference>
<keyword evidence="9" id="KW-0963">Cytoplasm</keyword>
<evidence type="ECO:0000256" key="4">
    <source>
        <dbReference type="ARBA" id="ARBA00022679"/>
    </source>
</evidence>